<protein>
    <submittedName>
        <fullName evidence="1">Reduced growth phenotype protein 1</fullName>
    </submittedName>
</protein>
<sequence length="559" mass="62269">MPLKASRGFSLFGFGGDTSYGDDATGPHAPSLKLEADKDIYRPGDPVVISIQIHNPGGGGENVAENLCSLLVERLALEIKGIEKMDPQWFSTPRPLPGSKHRRGENVILECSTSSIVSNQIVYPGAKKRYIVRTVLPDAIPPSYKGSTIRYLYYVRSTLIGRWLVLENGAPHGEFGKGVAELVGKVLEILEIICYSSRVENLSPYCLIEARIPLQIWITQKTSGLLLDEFLSDGNLPVSTIQMDMYWKEMDSDSDWVKASEIYDGVEEGYDSSRDELSSVSSYNPARDSVHKTFGSSLSLQSLSSRYFNKDAANLEGERSSLSSLMALPRLSVAEVLHDSSANRMSPQRSVAVISSFDHRRRTNSLLADVDAGVPSTPKAFEPEASEGFIRGRSYNIRLDDQVLLRFSPKNSDSTYYFSDMIGGTLTFFHEEGARRCLEVSITLEISETINRCFVHPSRRNAPTITKVQSDHNEVVADLLKTSFLFSVPMDGPMSFSTSHVSVQWALRFEFYTTPKNVDWTRYEHPLLIEGRDKGEWVLPIMVHAPPPPRSPVAQARNN</sequence>
<reference evidence="1 2" key="1">
    <citation type="submission" date="2023-12" db="EMBL/GenBank/DDBJ databases">
        <title>A high-quality genome assembly for Dillenia turbinata (Dilleniales).</title>
        <authorList>
            <person name="Chanderbali A."/>
        </authorList>
    </citation>
    <scope>NUCLEOTIDE SEQUENCE [LARGE SCALE GENOMIC DNA]</scope>
    <source>
        <strain evidence="1">LSX21</strain>
        <tissue evidence="1">Leaf</tissue>
    </source>
</reference>
<name>A0AAN8V583_9MAGN</name>
<dbReference type="Pfam" id="PF08737">
    <property type="entry name" value="Rgp1"/>
    <property type="match status" value="1"/>
</dbReference>
<gene>
    <name evidence="1" type="ORF">RJ641_004848</name>
</gene>
<dbReference type="InterPro" id="IPR014848">
    <property type="entry name" value="Rgp1"/>
</dbReference>
<dbReference type="Proteomes" id="UP001370490">
    <property type="component" value="Unassembled WGS sequence"/>
</dbReference>
<organism evidence="1 2">
    <name type="scientific">Dillenia turbinata</name>
    <dbReference type="NCBI Taxonomy" id="194707"/>
    <lineage>
        <taxon>Eukaryota</taxon>
        <taxon>Viridiplantae</taxon>
        <taxon>Streptophyta</taxon>
        <taxon>Embryophyta</taxon>
        <taxon>Tracheophyta</taxon>
        <taxon>Spermatophyta</taxon>
        <taxon>Magnoliopsida</taxon>
        <taxon>eudicotyledons</taxon>
        <taxon>Gunneridae</taxon>
        <taxon>Pentapetalae</taxon>
        <taxon>Dilleniales</taxon>
        <taxon>Dilleniaceae</taxon>
        <taxon>Dillenia</taxon>
    </lineage>
</organism>
<accession>A0AAN8V583</accession>
<dbReference type="EMBL" id="JBAMMX010000013">
    <property type="protein sequence ID" value="KAK6928643.1"/>
    <property type="molecule type" value="Genomic_DNA"/>
</dbReference>
<proteinExistence type="predicted"/>
<evidence type="ECO:0000313" key="1">
    <source>
        <dbReference type="EMBL" id="KAK6928643.1"/>
    </source>
</evidence>
<dbReference type="PANTHER" id="PTHR12507">
    <property type="entry name" value="REDUCED GROWTH PHENOTYPE 1 RGP1, YEAST -RELATED"/>
    <property type="match status" value="1"/>
</dbReference>
<dbReference type="AlphaFoldDB" id="A0AAN8V583"/>
<evidence type="ECO:0000313" key="2">
    <source>
        <dbReference type="Proteomes" id="UP001370490"/>
    </source>
</evidence>
<comment type="caution">
    <text evidence="1">The sequence shown here is derived from an EMBL/GenBank/DDBJ whole genome shotgun (WGS) entry which is preliminary data.</text>
</comment>
<keyword evidence="2" id="KW-1185">Reference proteome</keyword>